<dbReference type="SUPFAM" id="SSF56935">
    <property type="entry name" value="Porins"/>
    <property type="match status" value="1"/>
</dbReference>
<dbReference type="RefSeq" id="WP_246426072.1">
    <property type="nucleotide sequence ID" value="NZ_JACIEH010000002.1"/>
</dbReference>
<gene>
    <name evidence="16" type="ORF">GGR46_002693</name>
</gene>
<keyword evidence="6" id="KW-0408">Iron</keyword>
<dbReference type="Proteomes" id="UP000557392">
    <property type="component" value="Unassembled WGS sequence"/>
</dbReference>
<keyword evidence="2 11" id="KW-0813">Transport</keyword>
<dbReference type="GO" id="GO:0009279">
    <property type="term" value="C:cell outer membrane"/>
    <property type="evidence" value="ECO:0007669"/>
    <property type="project" value="UniProtKB-SubCell"/>
</dbReference>
<comment type="subcellular location">
    <subcellularLocation>
        <location evidence="1 11">Cell outer membrane</location>
        <topology evidence="1 11">Multi-pass membrane protein</topology>
    </subcellularLocation>
</comment>
<comment type="caution">
    <text evidence="16">The sequence shown here is derived from an EMBL/GenBank/DDBJ whole genome shotgun (WGS) entry which is preliminary data.</text>
</comment>
<evidence type="ECO:0000256" key="4">
    <source>
        <dbReference type="ARBA" id="ARBA00022496"/>
    </source>
</evidence>
<evidence type="ECO:0000259" key="15">
    <source>
        <dbReference type="Pfam" id="PF07715"/>
    </source>
</evidence>
<evidence type="ECO:0000256" key="10">
    <source>
        <dbReference type="ARBA" id="ARBA00023237"/>
    </source>
</evidence>
<dbReference type="InterPro" id="IPR012910">
    <property type="entry name" value="Plug_dom"/>
</dbReference>
<evidence type="ECO:0000259" key="14">
    <source>
        <dbReference type="Pfam" id="PF00593"/>
    </source>
</evidence>
<dbReference type="InterPro" id="IPR036942">
    <property type="entry name" value="Beta-barrel_TonB_sf"/>
</dbReference>
<keyword evidence="3 11" id="KW-1134">Transmembrane beta strand</keyword>
<dbReference type="GO" id="GO:0006826">
    <property type="term" value="P:iron ion transport"/>
    <property type="evidence" value="ECO:0007669"/>
    <property type="project" value="UniProtKB-KW"/>
</dbReference>
<dbReference type="Pfam" id="PF07715">
    <property type="entry name" value="Plug"/>
    <property type="match status" value="1"/>
</dbReference>
<evidence type="ECO:0000256" key="6">
    <source>
        <dbReference type="ARBA" id="ARBA00023004"/>
    </source>
</evidence>
<proteinExistence type="inferred from homology"/>
<feature type="domain" description="TonB-dependent receptor plug" evidence="15">
    <location>
        <begin position="35"/>
        <end position="143"/>
    </location>
</feature>
<evidence type="ECO:0000256" key="2">
    <source>
        <dbReference type="ARBA" id="ARBA00022448"/>
    </source>
</evidence>
<evidence type="ECO:0000256" key="5">
    <source>
        <dbReference type="ARBA" id="ARBA00022692"/>
    </source>
</evidence>
<dbReference type="CDD" id="cd01347">
    <property type="entry name" value="ligand_gated_channel"/>
    <property type="match status" value="1"/>
</dbReference>
<evidence type="ECO:0000313" key="16">
    <source>
        <dbReference type="EMBL" id="MBB4099129.1"/>
    </source>
</evidence>
<evidence type="ECO:0000256" key="9">
    <source>
        <dbReference type="ARBA" id="ARBA00023136"/>
    </source>
</evidence>
<dbReference type="Pfam" id="PF00593">
    <property type="entry name" value="TonB_dep_Rec_b-barrel"/>
    <property type="match status" value="1"/>
</dbReference>
<evidence type="ECO:0000256" key="8">
    <source>
        <dbReference type="ARBA" id="ARBA00023077"/>
    </source>
</evidence>
<evidence type="ECO:0000256" key="11">
    <source>
        <dbReference type="PROSITE-ProRule" id="PRU01360"/>
    </source>
</evidence>
<name>A0A7W6NY14_9SPHN</name>
<reference evidence="16 17" key="1">
    <citation type="submission" date="2020-08" db="EMBL/GenBank/DDBJ databases">
        <title>Genomic Encyclopedia of Type Strains, Phase IV (KMG-IV): sequencing the most valuable type-strain genomes for metagenomic binning, comparative biology and taxonomic classification.</title>
        <authorList>
            <person name="Goeker M."/>
        </authorList>
    </citation>
    <scope>NUCLEOTIDE SEQUENCE [LARGE SCALE GENOMIC DNA]</scope>
    <source>
        <strain evidence="16 17">DSM 101806</strain>
    </source>
</reference>
<evidence type="ECO:0000256" key="13">
    <source>
        <dbReference type="SAM" id="MobiDB-lite"/>
    </source>
</evidence>
<evidence type="ECO:0000256" key="3">
    <source>
        <dbReference type="ARBA" id="ARBA00022452"/>
    </source>
</evidence>
<feature type="region of interest" description="Disordered" evidence="13">
    <location>
        <begin position="1"/>
        <end position="20"/>
    </location>
</feature>
<organism evidence="16 17">
    <name type="scientific">Sphingomonas kyeonggiensis</name>
    <dbReference type="NCBI Taxonomy" id="1268553"/>
    <lineage>
        <taxon>Bacteria</taxon>
        <taxon>Pseudomonadati</taxon>
        <taxon>Pseudomonadota</taxon>
        <taxon>Alphaproteobacteria</taxon>
        <taxon>Sphingomonadales</taxon>
        <taxon>Sphingomonadaceae</taxon>
        <taxon>Sphingomonas</taxon>
    </lineage>
</organism>
<dbReference type="Gene3D" id="2.40.170.20">
    <property type="entry name" value="TonB-dependent receptor, beta-barrel domain"/>
    <property type="match status" value="1"/>
</dbReference>
<dbReference type="AlphaFoldDB" id="A0A7W6NY14"/>
<dbReference type="PANTHER" id="PTHR32552:SF81">
    <property type="entry name" value="TONB-DEPENDENT OUTER MEMBRANE RECEPTOR"/>
    <property type="match status" value="1"/>
</dbReference>
<protein>
    <submittedName>
        <fullName evidence="16">Iron complex outermembrane receptor protein</fullName>
    </submittedName>
</protein>
<keyword evidence="9 11" id="KW-0472">Membrane</keyword>
<keyword evidence="4" id="KW-0410">Iron transport</keyword>
<keyword evidence="8 12" id="KW-0798">TonB box</keyword>
<evidence type="ECO:0000256" key="7">
    <source>
        <dbReference type="ARBA" id="ARBA00023065"/>
    </source>
</evidence>
<evidence type="ECO:0000256" key="12">
    <source>
        <dbReference type="RuleBase" id="RU003357"/>
    </source>
</evidence>
<feature type="domain" description="TonB-dependent receptor-like beta-barrel" evidence="14">
    <location>
        <begin position="260"/>
        <end position="699"/>
    </location>
</feature>
<keyword evidence="10 11" id="KW-0998">Cell outer membrane</keyword>
<dbReference type="InterPro" id="IPR039426">
    <property type="entry name" value="TonB-dep_rcpt-like"/>
</dbReference>
<keyword evidence="7" id="KW-0406">Ion transport</keyword>
<dbReference type="EMBL" id="JACIEH010000002">
    <property type="protein sequence ID" value="MBB4099129.1"/>
    <property type="molecule type" value="Genomic_DNA"/>
</dbReference>
<keyword evidence="16" id="KW-0675">Receptor</keyword>
<keyword evidence="5 11" id="KW-0812">Transmembrane</keyword>
<sequence length="736" mass="79026">MAALAPAHAQETNGTPAAQDNGEIVVTARFRTESLTDVPIAITALKGDTLAAQNLNTLQDIAQTVPTLDFRAGSSNKDRSTFIRGIGTITTSPGVEPSVATVIDGVVLARPGQSTLDLLDIERVEILRGPQGTLFGKNASAGVINIVSKEPARQLGFNAQLGIYEGGEYRVRLGASGPIGDDWGFAVTGLLGGFKGNVRNVTTGDWVNGYDRQGGRAKLVYRPADNLKFTLAGDYVFTYENVPTGVFVSTSRVAYPSGTVTPNADLAAILAASGIVPGANNTRVAPSFDADVRDKNYGGSFTAEIGIGDHTLTSITAYRGWKNRQHQDWDSVGPLTAATARGEDIGKVDSDQFSQELRLTSPKGKLIDYVVGLYYFHTVARERYQRGVTRLVAGTPVFDLGVANYRTDLDNYSVFGEANINFTPRFRAILGGRLIHDDLAYEHARVATTATGVAGIRPSYSSSGDTNRTDFSLRAGLQYDLSDRLNLYATYSRGYKGPAYNVFFNMQAFDVNPLAPETSNSFEAGLKGSSGNGAVTYSLAAYLTKFQGFQANFQDTYLGTLVTRLINAGDVSSRGVEGDITLRPVQNLRLSGAFAYNDAHIDQFLCPASAGGACANVDGQPLPFAPKWKFHVDGSYRVPVTDTLGIDLQSDFSWKDDTQYSITQTPDTVQPAYGIWNASIGLVSDAGKGWEIRALIKNIANQHYSPAIGYGAVAGVSRFVPRDNSRYVGINANLNF</sequence>
<keyword evidence="17" id="KW-1185">Reference proteome</keyword>
<evidence type="ECO:0000313" key="17">
    <source>
        <dbReference type="Proteomes" id="UP000557392"/>
    </source>
</evidence>
<evidence type="ECO:0000256" key="1">
    <source>
        <dbReference type="ARBA" id="ARBA00004571"/>
    </source>
</evidence>
<dbReference type="InterPro" id="IPR000531">
    <property type="entry name" value="Beta-barrel_TonB"/>
</dbReference>
<accession>A0A7W6NY14</accession>
<comment type="similarity">
    <text evidence="11 12">Belongs to the TonB-dependent receptor family.</text>
</comment>
<dbReference type="PROSITE" id="PS52016">
    <property type="entry name" value="TONB_DEPENDENT_REC_3"/>
    <property type="match status" value="1"/>
</dbReference>
<dbReference type="PANTHER" id="PTHR32552">
    <property type="entry name" value="FERRICHROME IRON RECEPTOR-RELATED"/>
    <property type="match status" value="1"/>
</dbReference>